<dbReference type="PROSITE" id="PS50977">
    <property type="entry name" value="HTH_TETR_2"/>
    <property type="match status" value="1"/>
</dbReference>
<dbReference type="SUPFAM" id="SSF48498">
    <property type="entry name" value="Tetracyclin repressor-like, C-terminal domain"/>
    <property type="match status" value="1"/>
</dbReference>
<evidence type="ECO:0000256" key="1">
    <source>
        <dbReference type="ARBA" id="ARBA00023125"/>
    </source>
</evidence>
<name>A0A3N2E143_9GAMM</name>
<evidence type="ECO:0000313" key="4">
    <source>
        <dbReference type="EMBL" id="ROS05632.1"/>
    </source>
</evidence>
<keyword evidence="1 2" id="KW-0238">DNA-binding</keyword>
<dbReference type="Gene3D" id="1.10.357.10">
    <property type="entry name" value="Tetracycline Repressor, domain 2"/>
    <property type="match status" value="1"/>
</dbReference>
<accession>A0A3N2E143</accession>
<dbReference type="OrthoDB" id="6860332at2"/>
<gene>
    <name evidence="4" type="ORF">EDC56_1178</name>
</gene>
<dbReference type="InterPro" id="IPR009057">
    <property type="entry name" value="Homeodomain-like_sf"/>
</dbReference>
<sequence>MDGVEQKKYKRGLIREENERLILEAAAQEFVLNGFRGTTMNAIAERSGLPKANLHYYFKNKISLYGAVLRGVIEMWDSTFNELTGDDDPAEVLSSYIYTKVMFSRDNAVVSRLFALELISGGEHLSEYFGIDYQEWFTGRAEVFQAWIDKGKMDPVDPVHVIFLIWASTQHYADFAPQVNRVMAGGQMSHEDFDRAAQTLVHVILKGCGISQGLVGHVLS</sequence>
<dbReference type="Proteomes" id="UP000275394">
    <property type="component" value="Unassembled WGS sequence"/>
</dbReference>
<evidence type="ECO:0000256" key="2">
    <source>
        <dbReference type="PROSITE-ProRule" id="PRU00335"/>
    </source>
</evidence>
<proteinExistence type="predicted"/>
<dbReference type="InterPro" id="IPR050109">
    <property type="entry name" value="HTH-type_TetR-like_transc_reg"/>
</dbReference>
<feature type="domain" description="HTH tetR-type" evidence="3">
    <location>
        <begin position="16"/>
        <end position="76"/>
    </location>
</feature>
<dbReference type="EMBL" id="RKHR01000003">
    <property type="protein sequence ID" value="ROS05632.1"/>
    <property type="molecule type" value="Genomic_DNA"/>
</dbReference>
<dbReference type="InterPro" id="IPR001647">
    <property type="entry name" value="HTH_TetR"/>
</dbReference>
<protein>
    <submittedName>
        <fullName evidence="4">TetR family transcriptional regulator</fullName>
    </submittedName>
</protein>
<comment type="caution">
    <text evidence="4">The sequence shown here is derived from an EMBL/GenBank/DDBJ whole genome shotgun (WGS) entry which is preliminary data.</text>
</comment>
<dbReference type="Gene3D" id="1.10.10.60">
    <property type="entry name" value="Homeodomain-like"/>
    <property type="match status" value="1"/>
</dbReference>
<dbReference type="GO" id="GO:0045892">
    <property type="term" value="P:negative regulation of DNA-templated transcription"/>
    <property type="evidence" value="ECO:0007669"/>
    <property type="project" value="InterPro"/>
</dbReference>
<dbReference type="AlphaFoldDB" id="A0A3N2E143"/>
<dbReference type="InterPro" id="IPR036271">
    <property type="entry name" value="Tet_transcr_reg_TetR-rel_C_sf"/>
</dbReference>
<dbReference type="SUPFAM" id="SSF46689">
    <property type="entry name" value="Homeodomain-like"/>
    <property type="match status" value="1"/>
</dbReference>
<reference evidence="4 5" key="1">
    <citation type="submission" date="2018-11" db="EMBL/GenBank/DDBJ databases">
        <title>Genomic Encyclopedia of Type Strains, Phase IV (KMG-IV): sequencing the most valuable type-strain genomes for metagenomic binning, comparative biology and taxonomic classification.</title>
        <authorList>
            <person name="Goeker M."/>
        </authorList>
    </citation>
    <scope>NUCLEOTIDE SEQUENCE [LARGE SCALE GENOMIC DNA]</scope>
    <source>
        <strain evidence="4 5">DSM 100316</strain>
    </source>
</reference>
<dbReference type="PRINTS" id="PR00455">
    <property type="entry name" value="HTHTETR"/>
</dbReference>
<dbReference type="GO" id="GO:0003677">
    <property type="term" value="F:DNA binding"/>
    <property type="evidence" value="ECO:0007669"/>
    <property type="project" value="UniProtKB-UniRule"/>
</dbReference>
<dbReference type="InterPro" id="IPR013573">
    <property type="entry name" value="Tscrpt_reg_YcdC_C"/>
</dbReference>
<dbReference type="Pfam" id="PF08362">
    <property type="entry name" value="TetR_C_3"/>
    <property type="match status" value="1"/>
</dbReference>
<evidence type="ECO:0000259" key="3">
    <source>
        <dbReference type="PROSITE" id="PS50977"/>
    </source>
</evidence>
<evidence type="ECO:0000313" key="5">
    <source>
        <dbReference type="Proteomes" id="UP000275394"/>
    </source>
</evidence>
<dbReference type="Pfam" id="PF00440">
    <property type="entry name" value="TetR_N"/>
    <property type="match status" value="1"/>
</dbReference>
<feature type="DNA-binding region" description="H-T-H motif" evidence="2">
    <location>
        <begin position="39"/>
        <end position="58"/>
    </location>
</feature>
<organism evidence="4 5">
    <name type="scientific">Sinobacterium caligoides</name>
    <dbReference type="NCBI Taxonomy" id="933926"/>
    <lineage>
        <taxon>Bacteria</taxon>
        <taxon>Pseudomonadati</taxon>
        <taxon>Pseudomonadota</taxon>
        <taxon>Gammaproteobacteria</taxon>
        <taxon>Cellvibrionales</taxon>
        <taxon>Spongiibacteraceae</taxon>
        <taxon>Sinobacterium</taxon>
    </lineage>
</organism>
<dbReference type="PANTHER" id="PTHR30328">
    <property type="entry name" value="TRANSCRIPTIONAL REPRESSOR"/>
    <property type="match status" value="1"/>
</dbReference>
<dbReference type="PANTHER" id="PTHR30328:SF54">
    <property type="entry name" value="HTH-TYPE TRANSCRIPTIONAL REPRESSOR SCO4008"/>
    <property type="match status" value="1"/>
</dbReference>
<keyword evidence="5" id="KW-1185">Reference proteome</keyword>